<dbReference type="PANTHER" id="PTHR23131:SF0">
    <property type="entry name" value="ENDORIBONUCLEASE LACTB2"/>
    <property type="match status" value="1"/>
</dbReference>
<evidence type="ECO:0000256" key="1">
    <source>
        <dbReference type="ARBA" id="ARBA00001947"/>
    </source>
</evidence>
<keyword evidence="4" id="KW-0378">Hydrolase</keyword>
<evidence type="ECO:0000256" key="4">
    <source>
        <dbReference type="ARBA" id="ARBA00022801"/>
    </source>
</evidence>
<dbReference type="InterPro" id="IPR001279">
    <property type="entry name" value="Metallo-B-lactamas"/>
</dbReference>
<proteinExistence type="inferred from homology"/>
<reference evidence="7" key="1">
    <citation type="submission" date="2021-02" db="EMBL/GenBank/DDBJ databases">
        <title>Genome sequence Cadophora malorum strain M34.</title>
        <authorList>
            <person name="Stefanovic E."/>
            <person name="Vu D."/>
            <person name="Scully C."/>
            <person name="Dijksterhuis J."/>
            <person name="Roader J."/>
            <person name="Houbraken J."/>
        </authorList>
    </citation>
    <scope>NUCLEOTIDE SEQUENCE</scope>
    <source>
        <strain evidence="7">M34</strain>
    </source>
</reference>
<dbReference type="SUPFAM" id="SSF56281">
    <property type="entry name" value="Metallo-hydrolase/oxidoreductase"/>
    <property type="match status" value="1"/>
</dbReference>
<keyword evidence="5" id="KW-0862">Zinc</keyword>
<sequence>MPAAPRVALISKMATQSVPLQDVERLSSSVIRVLGGNPGKFTLQGSNTYIIGTGKQRLLIDTGEGKPAWIASLKEILQQENATVAKAIITHWHHDHQGGIKHLLEYSPSTSVYKNQPETGQLDIKDGQLFQVEGASLRAVLSPGHTQDHMALVLEEEDAMFTGDNVLGHGTAVFEDLPVYLKSLETMRSKFQGRAYPGHGAVLEDGPGKIIEYIKHRQVRENQVIQVLKSKKSSPGIEASSEPDDWTSMEIVKFIYKDVPENLHLPAHGGIMQILRKLEEEGKVIEDSKSERWSIKNRAAL</sequence>
<evidence type="ECO:0000313" key="7">
    <source>
        <dbReference type="EMBL" id="KAG4423375.1"/>
    </source>
</evidence>
<dbReference type="AlphaFoldDB" id="A0A8H7WEJ1"/>
<dbReference type="EMBL" id="JAFJYH010000035">
    <property type="protein sequence ID" value="KAG4423375.1"/>
    <property type="molecule type" value="Genomic_DNA"/>
</dbReference>
<dbReference type="Pfam" id="PF00753">
    <property type="entry name" value="Lactamase_B"/>
    <property type="match status" value="1"/>
</dbReference>
<dbReference type="CDD" id="cd07722">
    <property type="entry name" value="LACTB2-like_MBL-fold"/>
    <property type="match status" value="1"/>
</dbReference>
<dbReference type="InterPro" id="IPR041516">
    <property type="entry name" value="LACTB2_WH"/>
</dbReference>
<dbReference type="PANTHER" id="PTHR23131">
    <property type="entry name" value="ENDORIBONUCLEASE LACTB2"/>
    <property type="match status" value="1"/>
</dbReference>
<dbReference type="Gene3D" id="1.10.10.10">
    <property type="entry name" value="Winged helix-like DNA-binding domain superfamily/Winged helix DNA-binding domain"/>
    <property type="match status" value="1"/>
</dbReference>
<comment type="caution">
    <text evidence="7">The sequence shown here is derived from an EMBL/GenBank/DDBJ whole genome shotgun (WGS) entry which is preliminary data.</text>
</comment>
<name>A0A8H7WEJ1_9HELO</name>
<organism evidence="7 8">
    <name type="scientific">Cadophora malorum</name>
    <dbReference type="NCBI Taxonomy" id="108018"/>
    <lineage>
        <taxon>Eukaryota</taxon>
        <taxon>Fungi</taxon>
        <taxon>Dikarya</taxon>
        <taxon>Ascomycota</taxon>
        <taxon>Pezizomycotina</taxon>
        <taxon>Leotiomycetes</taxon>
        <taxon>Helotiales</taxon>
        <taxon>Ploettnerulaceae</taxon>
        <taxon>Cadophora</taxon>
    </lineage>
</organism>
<keyword evidence="8" id="KW-1185">Reference proteome</keyword>
<protein>
    <recommendedName>
        <fullName evidence="6">Metallo-beta-lactamase domain-containing protein</fullName>
    </recommendedName>
</protein>
<dbReference type="InterPro" id="IPR036866">
    <property type="entry name" value="RibonucZ/Hydroxyglut_hydro"/>
</dbReference>
<dbReference type="Gene3D" id="3.60.15.10">
    <property type="entry name" value="Ribonuclease Z/Hydroxyacylglutathione hydrolase-like"/>
    <property type="match status" value="1"/>
</dbReference>
<gene>
    <name evidence="7" type="ORF">IFR04_003479</name>
</gene>
<dbReference type="OrthoDB" id="17458at2759"/>
<comment type="similarity">
    <text evidence="2">Belongs to the metallo-beta-lactamase superfamily. Glyoxalase II family.</text>
</comment>
<dbReference type="Proteomes" id="UP000664132">
    <property type="component" value="Unassembled WGS sequence"/>
</dbReference>
<dbReference type="FunFam" id="1.10.10.10:FF:000328">
    <property type="entry name" value="Lactamase beta 2"/>
    <property type="match status" value="1"/>
</dbReference>
<dbReference type="InterPro" id="IPR050662">
    <property type="entry name" value="Sec-metab_biosynth-thioest"/>
</dbReference>
<dbReference type="FunFam" id="3.60.15.10:FF:000041">
    <property type="entry name" value="Metallo-beta-lactamase domain protein"/>
    <property type="match status" value="1"/>
</dbReference>
<dbReference type="GO" id="GO:0046872">
    <property type="term" value="F:metal ion binding"/>
    <property type="evidence" value="ECO:0007669"/>
    <property type="project" value="UniProtKB-KW"/>
</dbReference>
<comment type="cofactor">
    <cofactor evidence="1">
        <name>Zn(2+)</name>
        <dbReference type="ChEBI" id="CHEBI:29105"/>
    </cofactor>
</comment>
<dbReference type="GO" id="GO:0044550">
    <property type="term" value="P:secondary metabolite biosynthetic process"/>
    <property type="evidence" value="ECO:0007669"/>
    <property type="project" value="TreeGrafter"/>
</dbReference>
<evidence type="ECO:0000256" key="5">
    <source>
        <dbReference type="ARBA" id="ARBA00022833"/>
    </source>
</evidence>
<evidence type="ECO:0000256" key="3">
    <source>
        <dbReference type="ARBA" id="ARBA00022723"/>
    </source>
</evidence>
<evidence type="ECO:0000313" key="8">
    <source>
        <dbReference type="Proteomes" id="UP000664132"/>
    </source>
</evidence>
<dbReference type="InterPro" id="IPR047921">
    <property type="entry name" value="LACTB2-like_MBL-fold"/>
</dbReference>
<evidence type="ECO:0000256" key="2">
    <source>
        <dbReference type="ARBA" id="ARBA00006759"/>
    </source>
</evidence>
<dbReference type="Pfam" id="PF17778">
    <property type="entry name" value="WHD_BLACT"/>
    <property type="match status" value="1"/>
</dbReference>
<keyword evidence="3" id="KW-0479">Metal-binding</keyword>
<dbReference type="GO" id="GO:0016787">
    <property type="term" value="F:hydrolase activity"/>
    <property type="evidence" value="ECO:0007669"/>
    <property type="project" value="UniProtKB-KW"/>
</dbReference>
<accession>A0A8H7WEJ1</accession>
<feature type="domain" description="Metallo-beta-lactamase" evidence="6">
    <location>
        <begin position="45"/>
        <end position="199"/>
    </location>
</feature>
<dbReference type="SMART" id="SM00849">
    <property type="entry name" value="Lactamase_B"/>
    <property type="match status" value="1"/>
</dbReference>
<evidence type="ECO:0000259" key="6">
    <source>
        <dbReference type="SMART" id="SM00849"/>
    </source>
</evidence>
<dbReference type="InterPro" id="IPR036388">
    <property type="entry name" value="WH-like_DNA-bd_sf"/>
</dbReference>